<keyword evidence="1" id="KW-0472">Membrane</keyword>
<sequence>MEALFWGCLIGGVLFAVVTVLLGDVLSGAMDGVLDFLSVDFFKPVVLAAGITVFGGTGIMLVKYTDLSSMPQVVISLLVAILLSIAVYFGYVRPMENSENSTGFSIKELAGRIGEVTIPLPAEGYGEVMVRVGAGNTLHIASSFDKTPLVAGVRVVVVEVADGILRVSELEERKGDDYEHS</sequence>
<dbReference type="AlphaFoldDB" id="A0A1X7HLJ6"/>
<dbReference type="InterPro" id="IPR058653">
    <property type="entry name" value="NfeD2_TM"/>
</dbReference>
<dbReference type="Proteomes" id="UP000192940">
    <property type="component" value="Chromosome I"/>
</dbReference>
<proteinExistence type="predicted"/>
<gene>
    <name evidence="3" type="ORF">SAMN05661091_4464</name>
</gene>
<dbReference type="RefSeq" id="WP_208915215.1">
    <property type="nucleotide sequence ID" value="NZ_LT840184.1"/>
</dbReference>
<name>A0A1X7HLJ6_9BACL</name>
<organism evidence="3 4">
    <name type="scientific">Paenibacillus uliginis N3/975</name>
    <dbReference type="NCBI Taxonomy" id="1313296"/>
    <lineage>
        <taxon>Bacteria</taxon>
        <taxon>Bacillati</taxon>
        <taxon>Bacillota</taxon>
        <taxon>Bacilli</taxon>
        <taxon>Bacillales</taxon>
        <taxon>Paenibacillaceae</taxon>
        <taxon>Paenibacillus</taxon>
    </lineage>
</organism>
<dbReference type="EMBL" id="LT840184">
    <property type="protein sequence ID" value="SMF88943.1"/>
    <property type="molecule type" value="Genomic_DNA"/>
</dbReference>
<feature type="domain" description="Membrane protein NfeD2 N-terminal transmembrane" evidence="2">
    <location>
        <begin position="1"/>
        <end position="100"/>
    </location>
</feature>
<accession>A0A1X7HLJ6</accession>
<dbReference type="Pfam" id="PF25842">
    <property type="entry name" value="NfeD_TM"/>
    <property type="match status" value="1"/>
</dbReference>
<reference evidence="3 4" key="1">
    <citation type="submission" date="2017-04" db="EMBL/GenBank/DDBJ databases">
        <authorList>
            <person name="Afonso C.L."/>
            <person name="Miller P.J."/>
            <person name="Scott M.A."/>
            <person name="Spackman E."/>
            <person name="Goraichik I."/>
            <person name="Dimitrov K.M."/>
            <person name="Suarez D.L."/>
            <person name="Swayne D.E."/>
        </authorList>
    </citation>
    <scope>NUCLEOTIDE SEQUENCE [LARGE SCALE GENOMIC DNA]</scope>
    <source>
        <strain evidence="3 4">N3/975</strain>
    </source>
</reference>
<evidence type="ECO:0000256" key="1">
    <source>
        <dbReference type="SAM" id="Phobius"/>
    </source>
</evidence>
<protein>
    <submittedName>
        <fullName evidence="3">NfeD-like C-terminal, partner-binding</fullName>
    </submittedName>
</protein>
<evidence type="ECO:0000313" key="3">
    <source>
        <dbReference type="EMBL" id="SMF88943.1"/>
    </source>
</evidence>
<feature type="transmembrane region" description="Helical" evidence="1">
    <location>
        <begin position="41"/>
        <end position="61"/>
    </location>
</feature>
<evidence type="ECO:0000259" key="2">
    <source>
        <dbReference type="Pfam" id="PF25842"/>
    </source>
</evidence>
<keyword evidence="1" id="KW-0812">Transmembrane</keyword>
<keyword evidence="1" id="KW-1133">Transmembrane helix</keyword>
<keyword evidence="4" id="KW-1185">Reference proteome</keyword>
<dbReference type="Gene3D" id="2.40.50.140">
    <property type="entry name" value="Nucleic acid-binding proteins"/>
    <property type="match status" value="1"/>
</dbReference>
<feature type="transmembrane region" description="Helical" evidence="1">
    <location>
        <begin position="73"/>
        <end position="91"/>
    </location>
</feature>
<feature type="transmembrane region" description="Helical" evidence="1">
    <location>
        <begin position="7"/>
        <end position="29"/>
    </location>
</feature>
<dbReference type="STRING" id="1313296.SAMN05661091_4464"/>
<dbReference type="InterPro" id="IPR012340">
    <property type="entry name" value="NA-bd_OB-fold"/>
</dbReference>
<evidence type="ECO:0000313" key="4">
    <source>
        <dbReference type="Proteomes" id="UP000192940"/>
    </source>
</evidence>